<sequence length="42" mass="4688">MQQLRHLGAIVLVFIIEDMKPVSTVLNQILDSSIAFANVTFN</sequence>
<dbReference type="AlphaFoldDB" id="A0A0E9XQ33"/>
<protein>
    <submittedName>
        <fullName evidence="1">Uncharacterized protein</fullName>
    </submittedName>
</protein>
<dbReference type="EMBL" id="GBXM01003730">
    <property type="protein sequence ID" value="JAI04848.1"/>
    <property type="molecule type" value="Transcribed_RNA"/>
</dbReference>
<accession>A0A0E9XQ33</accession>
<reference evidence="1" key="2">
    <citation type="journal article" date="2015" name="Fish Shellfish Immunol.">
        <title>Early steps in the European eel (Anguilla anguilla)-Vibrio vulnificus interaction in the gills: Role of the RtxA13 toxin.</title>
        <authorList>
            <person name="Callol A."/>
            <person name="Pajuelo D."/>
            <person name="Ebbesson L."/>
            <person name="Teles M."/>
            <person name="MacKenzie S."/>
            <person name="Amaro C."/>
        </authorList>
    </citation>
    <scope>NUCLEOTIDE SEQUENCE</scope>
</reference>
<reference evidence="1" key="1">
    <citation type="submission" date="2014-11" db="EMBL/GenBank/DDBJ databases">
        <authorList>
            <person name="Amaro Gonzalez C."/>
        </authorList>
    </citation>
    <scope>NUCLEOTIDE SEQUENCE</scope>
</reference>
<evidence type="ECO:0000313" key="1">
    <source>
        <dbReference type="EMBL" id="JAI04848.1"/>
    </source>
</evidence>
<name>A0A0E9XQ33_ANGAN</name>
<organism evidence="1">
    <name type="scientific">Anguilla anguilla</name>
    <name type="common">European freshwater eel</name>
    <name type="synonym">Muraena anguilla</name>
    <dbReference type="NCBI Taxonomy" id="7936"/>
    <lineage>
        <taxon>Eukaryota</taxon>
        <taxon>Metazoa</taxon>
        <taxon>Chordata</taxon>
        <taxon>Craniata</taxon>
        <taxon>Vertebrata</taxon>
        <taxon>Euteleostomi</taxon>
        <taxon>Actinopterygii</taxon>
        <taxon>Neopterygii</taxon>
        <taxon>Teleostei</taxon>
        <taxon>Anguilliformes</taxon>
        <taxon>Anguillidae</taxon>
        <taxon>Anguilla</taxon>
    </lineage>
</organism>
<proteinExistence type="predicted"/>